<dbReference type="InterPro" id="IPR014721">
    <property type="entry name" value="Ribsml_uS5_D2-typ_fold_subgr"/>
</dbReference>
<dbReference type="SUPFAM" id="SSF54211">
    <property type="entry name" value="Ribosomal protein S5 domain 2-like"/>
    <property type="match status" value="1"/>
</dbReference>
<dbReference type="InterPro" id="IPR056752">
    <property type="entry name" value="EFL1"/>
</dbReference>
<keyword evidence="1" id="KW-0690">Ribosome biogenesis</keyword>
<dbReference type="InterPro" id="IPR035647">
    <property type="entry name" value="EFG_III/V"/>
</dbReference>
<protein>
    <recommendedName>
        <fullName evidence="5">Elongation factor-like 1</fullName>
    </recommendedName>
</protein>
<dbReference type="Proteomes" id="UP001160148">
    <property type="component" value="Unassembled WGS sequence"/>
</dbReference>
<dbReference type="Pfam" id="PF00679">
    <property type="entry name" value="EFG_C"/>
    <property type="match status" value="1"/>
</dbReference>
<dbReference type="GO" id="GO:0005525">
    <property type="term" value="F:GTP binding"/>
    <property type="evidence" value="ECO:0007669"/>
    <property type="project" value="UniProtKB-KW"/>
</dbReference>
<evidence type="ECO:0000259" key="6">
    <source>
        <dbReference type="SMART" id="SM00838"/>
    </source>
</evidence>
<dbReference type="CDD" id="cd01681">
    <property type="entry name" value="aeEF2_snRNP_like_IV"/>
    <property type="match status" value="1"/>
</dbReference>
<dbReference type="PANTHER" id="PTHR42908:SF3">
    <property type="entry name" value="ELONGATION FACTOR-LIKE GTPASE 1"/>
    <property type="match status" value="1"/>
</dbReference>
<dbReference type="Gene3D" id="3.30.70.240">
    <property type="match status" value="1"/>
</dbReference>
<keyword evidence="3" id="KW-0378">Hydrolase</keyword>
<dbReference type="SUPFAM" id="SSF54980">
    <property type="entry name" value="EF-G C-terminal domain-like"/>
    <property type="match status" value="2"/>
</dbReference>
<comment type="caution">
    <text evidence="7">The sequence shown here is derived from an EMBL/GenBank/DDBJ whole genome shotgun (WGS) entry which is preliminary data.</text>
</comment>
<dbReference type="GO" id="GO:0003924">
    <property type="term" value="F:GTPase activity"/>
    <property type="evidence" value="ECO:0007669"/>
    <property type="project" value="TreeGrafter"/>
</dbReference>
<dbReference type="InterPro" id="IPR000640">
    <property type="entry name" value="EFG_V-like"/>
</dbReference>
<keyword evidence="2" id="KW-0547">Nucleotide-binding</keyword>
<dbReference type="Pfam" id="PF14492">
    <property type="entry name" value="EFG_III"/>
    <property type="match status" value="1"/>
</dbReference>
<dbReference type="Pfam" id="PF25118">
    <property type="entry name" value="EFL1"/>
    <property type="match status" value="1"/>
</dbReference>
<evidence type="ECO:0000256" key="3">
    <source>
        <dbReference type="ARBA" id="ARBA00022801"/>
    </source>
</evidence>
<reference evidence="7 8" key="1">
    <citation type="submission" date="2023-01" db="EMBL/GenBank/DDBJ databases">
        <authorList>
            <person name="Whitehead M."/>
        </authorList>
    </citation>
    <scope>NUCLEOTIDE SEQUENCE [LARGE SCALE GENOMIC DNA]</scope>
</reference>
<dbReference type="GO" id="GO:0005829">
    <property type="term" value="C:cytosol"/>
    <property type="evidence" value="ECO:0007669"/>
    <property type="project" value="TreeGrafter"/>
</dbReference>
<dbReference type="CDD" id="cd04096">
    <property type="entry name" value="eEF2_snRNP_like_C"/>
    <property type="match status" value="1"/>
</dbReference>
<evidence type="ECO:0000256" key="1">
    <source>
        <dbReference type="ARBA" id="ARBA00022517"/>
    </source>
</evidence>
<dbReference type="EMBL" id="CARXXK010000005">
    <property type="protein sequence ID" value="CAI6369514.1"/>
    <property type="molecule type" value="Genomic_DNA"/>
</dbReference>
<evidence type="ECO:0000256" key="5">
    <source>
        <dbReference type="ARBA" id="ARBA00081809"/>
    </source>
</evidence>
<dbReference type="InterPro" id="IPR020568">
    <property type="entry name" value="Ribosomal_Su5_D2-typ_SF"/>
</dbReference>
<dbReference type="Gene3D" id="3.30.230.10">
    <property type="match status" value="1"/>
</dbReference>
<dbReference type="AlphaFoldDB" id="A0AAV0XLF9"/>
<keyword evidence="4" id="KW-0342">GTP-binding</keyword>
<gene>
    <name evidence="7" type="ORF">MEUPH1_LOCUS23744</name>
</gene>
<evidence type="ECO:0000313" key="7">
    <source>
        <dbReference type="EMBL" id="CAI6369514.1"/>
    </source>
</evidence>
<dbReference type="CDD" id="cd16261">
    <property type="entry name" value="EF2_snRNP_III"/>
    <property type="match status" value="1"/>
</dbReference>
<evidence type="ECO:0000256" key="2">
    <source>
        <dbReference type="ARBA" id="ARBA00022741"/>
    </source>
</evidence>
<proteinExistence type="predicted"/>
<organism evidence="7 8">
    <name type="scientific">Macrosiphum euphorbiae</name>
    <name type="common">potato aphid</name>
    <dbReference type="NCBI Taxonomy" id="13131"/>
    <lineage>
        <taxon>Eukaryota</taxon>
        <taxon>Metazoa</taxon>
        <taxon>Ecdysozoa</taxon>
        <taxon>Arthropoda</taxon>
        <taxon>Hexapoda</taxon>
        <taxon>Insecta</taxon>
        <taxon>Pterygota</taxon>
        <taxon>Neoptera</taxon>
        <taxon>Paraneoptera</taxon>
        <taxon>Hemiptera</taxon>
        <taxon>Sternorrhyncha</taxon>
        <taxon>Aphidomorpha</taxon>
        <taxon>Aphidoidea</taxon>
        <taxon>Aphididae</taxon>
        <taxon>Macrosiphini</taxon>
        <taxon>Macrosiphum</taxon>
    </lineage>
</organism>
<dbReference type="FunFam" id="3.30.70.870:FF:000002">
    <property type="entry name" value="Translation elongation factor 2"/>
    <property type="match status" value="1"/>
</dbReference>
<feature type="domain" description="Elongation factor EFG" evidence="6">
    <location>
        <begin position="306"/>
        <end position="390"/>
    </location>
</feature>
<name>A0AAV0XLF9_9HEMI</name>
<dbReference type="GO" id="GO:1990904">
    <property type="term" value="C:ribonucleoprotein complex"/>
    <property type="evidence" value="ECO:0007669"/>
    <property type="project" value="TreeGrafter"/>
</dbReference>
<evidence type="ECO:0000313" key="8">
    <source>
        <dbReference type="Proteomes" id="UP001160148"/>
    </source>
</evidence>
<dbReference type="GO" id="GO:0042256">
    <property type="term" value="P:cytosolic ribosome assembly"/>
    <property type="evidence" value="ECO:0007669"/>
    <property type="project" value="TreeGrafter"/>
</dbReference>
<sequence>MATPIMRVALEPKHSMDLPDLVRGLKLLNQADACVQVMMQETGEHVIVTAGEVHLQKCLDDLRERYAKIDVVASAPIVPFRETVVVPPKVDMAHEIVENQNQKNEIEENPTGLLNVYTSNHLCCIKIRAEPLPIAVTNLLEKSTDILRALSEQKTENISDALERLTIEDSVSKNIRIAIDTFRSQLQEALGNSMDVSQIWAFGPRKCGPNILLNKIPNYTRSVWNPKDNVNDLTKYENSFMNGFQIATLAGPLCEEPMTGVCFVVEDWTVDVSQQISCDPYGPMSGQIMSAVKDGCRKAFQAQPQRLMAAMYSCSIQANAEILGKMYAVLGRRHGRVISSDMTHGSASTFNITALLPVIESFSFSAEIRKQTSGLASPQLVFSHWEVIDIDPFWVPNTDEELELFGEKADSGNRALNYMNAVRRRKGLSVEEKIVEFGEKQRTLSKNK</sequence>
<accession>A0AAV0XLF9</accession>
<dbReference type="FunFam" id="3.30.70.240:FF:000006">
    <property type="entry name" value="Elongation factor like GTPase 1"/>
    <property type="match status" value="1"/>
</dbReference>
<dbReference type="InterPro" id="IPR041095">
    <property type="entry name" value="EFG_II"/>
</dbReference>
<dbReference type="PANTHER" id="PTHR42908">
    <property type="entry name" value="TRANSLATION ELONGATION FACTOR-RELATED"/>
    <property type="match status" value="1"/>
</dbReference>
<dbReference type="GO" id="GO:0043022">
    <property type="term" value="F:ribosome binding"/>
    <property type="evidence" value="ECO:0007669"/>
    <property type="project" value="TreeGrafter"/>
</dbReference>
<dbReference type="SMART" id="SM00838">
    <property type="entry name" value="EFG_C"/>
    <property type="match status" value="1"/>
</dbReference>
<evidence type="ECO:0000256" key="4">
    <source>
        <dbReference type="ARBA" id="ARBA00023134"/>
    </source>
</evidence>
<dbReference type="Gene3D" id="3.30.70.870">
    <property type="entry name" value="Elongation Factor G (Translational Gtpase), domain 3"/>
    <property type="match status" value="1"/>
</dbReference>
<keyword evidence="8" id="KW-1185">Reference proteome</keyword>